<feature type="domain" description="C2H2-type" evidence="10">
    <location>
        <begin position="206"/>
        <end position="229"/>
    </location>
</feature>
<accession>A0A6J2KJY8</accession>
<evidence type="ECO:0000256" key="4">
    <source>
        <dbReference type="ARBA" id="ARBA00022771"/>
    </source>
</evidence>
<proteinExistence type="predicted"/>
<organism evidence="11 12">
    <name type="scientific">Bombyx mandarina</name>
    <name type="common">Wild silk moth</name>
    <name type="synonym">Wild silkworm</name>
    <dbReference type="NCBI Taxonomy" id="7092"/>
    <lineage>
        <taxon>Eukaryota</taxon>
        <taxon>Metazoa</taxon>
        <taxon>Ecdysozoa</taxon>
        <taxon>Arthropoda</taxon>
        <taxon>Hexapoda</taxon>
        <taxon>Insecta</taxon>
        <taxon>Pterygota</taxon>
        <taxon>Neoptera</taxon>
        <taxon>Endopterygota</taxon>
        <taxon>Lepidoptera</taxon>
        <taxon>Glossata</taxon>
        <taxon>Ditrysia</taxon>
        <taxon>Bombycoidea</taxon>
        <taxon>Bombycidae</taxon>
        <taxon>Bombycinae</taxon>
        <taxon>Bombyx</taxon>
    </lineage>
</organism>
<dbReference type="InterPro" id="IPR036236">
    <property type="entry name" value="Znf_C2H2_sf"/>
</dbReference>
<comment type="subcellular location">
    <subcellularLocation>
        <location evidence="1">Nucleus</location>
    </subcellularLocation>
</comment>
<evidence type="ECO:0000313" key="11">
    <source>
        <dbReference type="Proteomes" id="UP000504629"/>
    </source>
</evidence>
<dbReference type="Proteomes" id="UP000504629">
    <property type="component" value="Unplaced"/>
</dbReference>
<keyword evidence="7" id="KW-0804">Transcription</keyword>
<feature type="domain" description="C2H2-type" evidence="10">
    <location>
        <begin position="263"/>
        <end position="291"/>
    </location>
</feature>
<dbReference type="InterPro" id="IPR013087">
    <property type="entry name" value="Znf_C2H2_type"/>
</dbReference>
<dbReference type="FunFam" id="3.30.160.60:FF:000012">
    <property type="entry name" value="RB-associated KRAB zinc finger protein-like"/>
    <property type="match status" value="1"/>
</dbReference>
<evidence type="ECO:0000256" key="2">
    <source>
        <dbReference type="ARBA" id="ARBA00022723"/>
    </source>
</evidence>
<dbReference type="OrthoDB" id="4748970at2759"/>
<dbReference type="GeneID" id="114251245"/>
<reference evidence="12" key="1">
    <citation type="submission" date="2025-08" db="UniProtKB">
        <authorList>
            <consortium name="RefSeq"/>
        </authorList>
    </citation>
    <scope>IDENTIFICATION</scope>
    <source>
        <tissue evidence="12">Silk gland</tissue>
    </source>
</reference>
<evidence type="ECO:0000256" key="3">
    <source>
        <dbReference type="ARBA" id="ARBA00022737"/>
    </source>
</evidence>
<dbReference type="PANTHER" id="PTHR24399">
    <property type="entry name" value="ZINC FINGER AND BTB DOMAIN-CONTAINING"/>
    <property type="match status" value="1"/>
</dbReference>
<dbReference type="PROSITE" id="PS00028">
    <property type="entry name" value="ZINC_FINGER_C2H2_1"/>
    <property type="match status" value="8"/>
</dbReference>
<keyword evidence="6" id="KW-0805">Transcription regulation</keyword>
<evidence type="ECO:0000256" key="1">
    <source>
        <dbReference type="ARBA" id="ARBA00004123"/>
    </source>
</evidence>
<feature type="domain" description="C2H2-type" evidence="10">
    <location>
        <begin position="150"/>
        <end position="178"/>
    </location>
</feature>
<dbReference type="PROSITE" id="PS50157">
    <property type="entry name" value="ZINC_FINGER_C2H2_2"/>
    <property type="match status" value="7"/>
</dbReference>
<feature type="domain" description="C2H2-type" evidence="10">
    <location>
        <begin position="179"/>
        <end position="207"/>
    </location>
</feature>
<keyword evidence="11" id="KW-1185">Reference proteome</keyword>
<feature type="domain" description="C2H2-type" evidence="10">
    <location>
        <begin position="348"/>
        <end position="374"/>
    </location>
</feature>
<dbReference type="Gene3D" id="3.30.160.60">
    <property type="entry name" value="Classic Zinc Finger"/>
    <property type="match status" value="6"/>
</dbReference>
<sequence>MLRRKLKQDTWFVSERRTPTRLEDMSHTEKRDELYRLLCVAIDTSTIRPFRWFNNKFMCFYCCIPFVHSSKLKEHMAEEHADVKVTNAIRRVLNTARVKLDISDLSCKICAEGFSRFDLFLEHATDTHKLRLNREVGKCLFVFKLDDYVMSCCDCGESFRFFGSLLKHAHKFHNKDSVFLCETCGEGFVNKANLESHVRNVHHSNHKCTECEKVYKNHTALKNHIDKDHKNLFKCPKCPEVLGSRYLKLRHLALVHDEKMLQLKCDHCPQVFTTNRVLVQHTLRVHMKEKTVTCDLCGFKMFDKEALVRHMVRHDDSRPFECDVCKKSFQRKKTLTLHKRIHTNDRRYVCKVCGKAFVQATSLKLHMRVHHSSY</sequence>
<evidence type="ECO:0000256" key="7">
    <source>
        <dbReference type="ARBA" id="ARBA00023163"/>
    </source>
</evidence>
<dbReference type="GO" id="GO:0001227">
    <property type="term" value="F:DNA-binding transcription repressor activity, RNA polymerase II-specific"/>
    <property type="evidence" value="ECO:0007669"/>
    <property type="project" value="TreeGrafter"/>
</dbReference>
<name>A0A6J2KJY8_BOMMA</name>
<keyword evidence="8" id="KW-0539">Nucleus</keyword>
<keyword evidence="4 9" id="KW-0863">Zinc-finger</keyword>
<evidence type="ECO:0000313" key="12">
    <source>
        <dbReference type="RefSeq" id="XP_028041257.1"/>
    </source>
</evidence>
<dbReference type="PANTHER" id="PTHR24399:SF70">
    <property type="entry name" value="C2H2-TYPE DOMAIN-CONTAINING PROTEIN"/>
    <property type="match status" value="1"/>
</dbReference>
<evidence type="ECO:0000256" key="5">
    <source>
        <dbReference type="ARBA" id="ARBA00022833"/>
    </source>
</evidence>
<dbReference type="KEGG" id="bman:114251245"/>
<dbReference type="SMART" id="SM00355">
    <property type="entry name" value="ZnF_C2H2"/>
    <property type="match status" value="10"/>
</dbReference>
<dbReference type="GO" id="GO:0005654">
    <property type="term" value="C:nucleoplasm"/>
    <property type="evidence" value="ECO:0007669"/>
    <property type="project" value="TreeGrafter"/>
</dbReference>
<dbReference type="SUPFAM" id="SSF57667">
    <property type="entry name" value="beta-beta-alpha zinc fingers"/>
    <property type="match status" value="3"/>
</dbReference>
<evidence type="ECO:0000256" key="9">
    <source>
        <dbReference type="PROSITE-ProRule" id="PRU00042"/>
    </source>
</evidence>
<evidence type="ECO:0000256" key="6">
    <source>
        <dbReference type="ARBA" id="ARBA00023015"/>
    </source>
</evidence>
<keyword evidence="5" id="KW-0862">Zinc</keyword>
<feature type="domain" description="C2H2-type" evidence="10">
    <location>
        <begin position="292"/>
        <end position="319"/>
    </location>
</feature>
<evidence type="ECO:0000256" key="8">
    <source>
        <dbReference type="ARBA" id="ARBA00023242"/>
    </source>
</evidence>
<keyword evidence="3" id="KW-0677">Repeat</keyword>
<evidence type="ECO:0000259" key="10">
    <source>
        <dbReference type="PROSITE" id="PS50157"/>
    </source>
</evidence>
<feature type="domain" description="C2H2-type" evidence="10">
    <location>
        <begin position="320"/>
        <end position="347"/>
    </location>
</feature>
<gene>
    <name evidence="12" type="primary">LOC114251245</name>
</gene>
<dbReference type="Pfam" id="PF00096">
    <property type="entry name" value="zf-C2H2"/>
    <property type="match status" value="4"/>
</dbReference>
<dbReference type="AlphaFoldDB" id="A0A6J2KJY8"/>
<dbReference type="RefSeq" id="XP_028041257.1">
    <property type="nucleotide sequence ID" value="XM_028185456.1"/>
</dbReference>
<dbReference type="GO" id="GO:0000978">
    <property type="term" value="F:RNA polymerase II cis-regulatory region sequence-specific DNA binding"/>
    <property type="evidence" value="ECO:0007669"/>
    <property type="project" value="TreeGrafter"/>
</dbReference>
<keyword evidence="2" id="KW-0479">Metal-binding</keyword>
<dbReference type="GO" id="GO:0008270">
    <property type="term" value="F:zinc ion binding"/>
    <property type="evidence" value="ECO:0007669"/>
    <property type="project" value="UniProtKB-KW"/>
</dbReference>
<protein>
    <submittedName>
        <fullName evidence="12">Zinc finger protein 225-like</fullName>
    </submittedName>
</protein>
<dbReference type="FunFam" id="3.30.160.60:FF:000624">
    <property type="entry name" value="zinc finger protein 697"/>
    <property type="match status" value="1"/>
</dbReference>